<reference evidence="5 6" key="1">
    <citation type="submission" date="2021-07" db="EMBL/GenBank/DDBJ databases">
        <title>The Aristolochia fimbriata genome: insights into angiosperm evolution, floral development and chemical biosynthesis.</title>
        <authorList>
            <person name="Jiao Y."/>
        </authorList>
    </citation>
    <scope>NUCLEOTIDE SEQUENCE [LARGE SCALE GENOMIC DNA]</scope>
    <source>
        <strain evidence="5">IBCAS-2021</strain>
        <tissue evidence="5">Leaf</tissue>
    </source>
</reference>
<keyword evidence="2" id="KW-0472">Membrane</keyword>
<dbReference type="Pfam" id="PF01585">
    <property type="entry name" value="G-patch"/>
    <property type="match status" value="1"/>
</dbReference>
<evidence type="ECO:0000259" key="3">
    <source>
        <dbReference type="PROSITE" id="PS50174"/>
    </source>
</evidence>
<sequence length="730" mass="80591">MERRDGLPLNFRFTFTVFWFAGRVGLQLRSVFILFFFSSILFASSSTMGGGRRKFVKKGDVTKASSLFVGGGVLGDWQNDAVPGKSHKNHRFDKVEKSKGSPSTSKDRSRGNRYSGFAYKYPEAITQENTKEKLHREETLRDSYQSPIVLADTKKINLIAYEDRTPGSGLSHESSYSYSQSFVLGENYHRGLGFCEEEKDEESTSKEVETEGSGFIGSSKGEKSIGLSSTKNNAFLSIGSMRLYTEDVSDSSEESDNFMEHGSEDDDKSEKDDGSDDKNDDNKDLLDVGASESDGLSDDDDDDDDNGSMPSSDSDDLDSLSCDSKSDIDEELAKDYLEGVGGGSEYLKTEWLIGRDLSQHFVEQNDSISSNSNSDGSLKRMGGIALLNASREYGMKKPRSRKKRPVPNALQSKVVSDLAIDDLLYVKDQRAVSGRMKKASNLSHSWPRDAQKTKRNKRFPGEKKKQRKEDIATKRRERMMHRGVDLDQINLRLKEMVLNEVDILSFQPMHSRDCSQVQRLASIYRLRSGAQGSGKKRFVTVTRTGHTGMPSSSDQIRLEKLLGSVDDDFAVIDVPNRKLSAKGKDQTKMSSKLRSNVKAEHYSAPSKLRKNSSSGKKKGVKSPQAYSDQPVSFVSRGTMQVDSVEDLVPPAESSFSIGRSVVTNSLKLGLFEKHTKGFGSRMLAKMGFVEGSGLGKEGQGMVEPIEAIKRPKSLGLGVQFNGSGVASAKG</sequence>
<dbReference type="PANTHER" id="PTHR47423:SF2">
    <property type="entry name" value="PROTEIN SQS1"/>
    <property type="match status" value="1"/>
</dbReference>
<evidence type="ECO:0000313" key="5">
    <source>
        <dbReference type="EMBL" id="KAG9456228.1"/>
    </source>
</evidence>
<feature type="transmembrane region" description="Helical" evidence="2">
    <location>
        <begin position="20"/>
        <end position="43"/>
    </location>
</feature>
<evidence type="ECO:0000256" key="2">
    <source>
        <dbReference type="SAM" id="Phobius"/>
    </source>
</evidence>
<dbReference type="InterPro" id="IPR000467">
    <property type="entry name" value="G_patch_dom"/>
</dbReference>
<dbReference type="EMBL" id="JAINDJ010000002">
    <property type="protein sequence ID" value="KAG9456228.1"/>
    <property type="molecule type" value="Genomic_DNA"/>
</dbReference>
<dbReference type="Proteomes" id="UP000825729">
    <property type="component" value="Unassembled WGS sequence"/>
</dbReference>
<keyword evidence="2" id="KW-0812">Transmembrane</keyword>
<evidence type="ECO:0000256" key="1">
    <source>
        <dbReference type="SAM" id="MobiDB-lite"/>
    </source>
</evidence>
<dbReference type="AlphaFoldDB" id="A0AAV7F9J2"/>
<feature type="compositionally biased region" description="Acidic residues" evidence="1">
    <location>
        <begin position="295"/>
        <end position="306"/>
    </location>
</feature>
<dbReference type="Pfam" id="PF01424">
    <property type="entry name" value="R3H"/>
    <property type="match status" value="1"/>
</dbReference>
<keyword evidence="2" id="KW-1133">Transmembrane helix</keyword>
<dbReference type="InterPro" id="IPR036867">
    <property type="entry name" value="R3H_dom_sf"/>
</dbReference>
<evidence type="ECO:0000259" key="4">
    <source>
        <dbReference type="PROSITE" id="PS51061"/>
    </source>
</evidence>
<feature type="region of interest" description="Disordered" evidence="1">
    <location>
        <begin position="436"/>
        <end position="474"/>
    </location>
</feature>
<name>A0AAV7F9J2_ARIFI</name>
<dbReference type="SMART" id="SM00443">
    <property type="entry name" value="G_patch"/>
    <property type="match status" value="1"/>
</dbReference>
<dbReference type="CDD" id="cd02646">
    <property type="entry name" value="R3H_G-patch"/>
    <property type="match status" value="1"/>
</dbReference>
<protein>
    <recommendedName>
        <fullName evidence="7">Protein SQS1</fullName>
    </recommendedName>
</protein>
<comment type="caution">
    <text evidence="5">The sequence shown here is derived from an EMBL/GenBank/DDBJ whole genome shotgun (WGS) entry which is preliminary data.</text>
</comment>
<evidence type="ECO:0000313" key="6">
    <source>
        <dbReference type="Proteomes" id="UP000825729"/>
    </source>
</evidence>
<feature type="compositionally biased region" description="Basic and acidic residues" evidence="1">
    <location>
        <begin position="459"/>
        <end position="474"/>
    </location>
</feature>
<feature type="domain" description="G-patch" evidence="3">
    <location>
        <begin position="675"/>
        <end position="721"/>
    </location>
</feature>
<feature type="compositionally biased region" description="Basic residues" evidence="1">
    <location>
        <begin position="607"/>
        <end position="620"/>
    </location>
</feature>
<dbReference type="PROSITE" id="PS50174">
    <property type="entry name" value="G_PATCH"/>
    <property type="match status" value="1"/>
</dbReference>
<dbReference type="InterPro" id="IPR001374">
    <property type="entry name" value="R3H_dom"/>
</dbReference>
<organism evidence="5 6">
    <name type="scientific">Aristolochia fimbriata</name>
    <name type="common">White veined hardy Dutchman's pipe vine</name>
    <dbReference type="NCBI Taxonomy" id="158543"/>
    <lineage>
        <taxon>Eukaryota</taxon>
        <taxon>Viridiplantae</taxon>
        <taxon>Streptophyta</taxon>
        <taxon>Embryophyta</taxon>
        <taxon>Tracheophyta</taxon>
        <taxon>Spermatophyta</taxon>
        <taxon>Magnoliopsida</taxon>
        <taxon>Magnoliidae</taxon>
        <taxon>Piperales</taxon>
        <taxon>Aristolochiaceae</taxon>
        <taxon>Aristolochia</taxon>
    </lineage>
</organism>
<proteinExistence type="predicted"/>
<dbReference type="InterPro" id="IPR034082">
    <property type="entry name" value="R3H_G-patch"/>
</dbReference>
<dbReference type="PANTHER" id="PTHR47423">
    <property type="entry name" value="G-PATCH DOMAIN CONTAINING PROTEIN"/>
    <property type="match status" value="1"/>
</dbReference>
<keyword evidence="6" id="KW-1185">Reference proteome</keyword>
<gene>
    <name evidence="5" type="ORF">H6P81_000736</name>
</gene>
<feature type="compositionally biased region" description="Basic and acidic residues" evidence="1">
    <location>
        <begin position="92"/>
        <end position="110"/>
    </location>
</feature>
<dbReference type="PROSITE" id="PS51061">
    <property type="entry name" value="R3H"/>
    <property type="match status" value="1"/>
</dbReference>
<feature type="domain" description="R3H" evidence="4">
    <location>
        <begin position="480"/>
        <end position="545"/>
    </location>
</feature>
<feature type="region of interest" description="Disordered" evidence="1">
    <location>
        <begin position="83"/>
        <end position="114"/>
    </location>
</feature>
<evidence type="ECO:0008006" key="7">
    <source>
        <dbReference type="Google" id="ProtNLM"/>
    </source>
</evidence>
<feature type="region of interest" description="Disordered" evidence="1">
    <location>
        <begin position="580"/>
        <end position="629"/>
    </location>
</feature>
<feature type="region of interest" description="Disordered" evidence="1">
    <location>
        <begin position="196"/>
        <end position="226"/>
    </location>
</feature>
<feature type="compositionally biased region" description="Acidic residues" evidence="1">
    <location>
        <begin position="247"/>
        <end position="257"/>
    </location>
</feature>
<accession>A0AAV7F9J2</accession>
<dbReference type="Gene3D" id="3.30.1370.50">
    <property type="entry name" value="R3H-like domain"/>
    <property type="match status" value="1"/>
</dbReference>
<dbReference type="GO" id="GO:0003676">
    <property type="term" value="F:nucleic acid binding"/>
    <property type="evidence" value="ECO:0007669"/>
    <property type="project" value="UniProtKB-UniRule"/>
</dbReference>
<feature type="region of interest" description="Disordered" evidence="1">
    <location>
        <begin position="247"/>
        <end position="325"/>
    </location>
</feature>
<feature type="compositionally biased region" description="Basic and acidic residues" evidence="1">
    <location>
        <begin position="258"/>
        <end position="286"/>
    </location>
</feature>